<keyword evidence="2" id="KW-0560">Oxidoreductase</keyword>
<evidence type="ECO:0000256" key="3">
    <source>
        <dbReference type="RuleBase" id="RU000363"/>
    </source>
</evidence>
<sequence>MNSVQEASFDGKVALVTGAGSGIGAAVARKLAERGAGHVVLADRDLAAAEKAAAPLANAQAVEVDVSDAGRVDWLVAGIERDHGGLDVVVHAAGVDDPQAKQRIADAWEAGRPPEVTAELDVRSWRRVISVNLDGTFHVLRAAVRVMVPRRAGAVVVVGSSSAFDAPVGYPHYSASKAGVHALAQAVAKEVVPFGVRVNVVAPGPTETGMAARTPDALRRAFAASGGGAYATPDEIAGVALFLAGGEAANLAGAVVLANGGRFTA</sequence>
<evidence type="ECO:0000313" key="5">
    <source>
        <dbReference type="EMBL" id="OXM64203.1"/>
    </source>
</evidence>
<keyword evidence="6" id="KW-1185">Reference proteome</keyword>
<dbReference type="CDD" id="cd05233">
    <property type="entry name" value="SDR_c"/>
    <property type="match status" value="1"/>
</dbReference>
<dbReference type="Pfam" id="PF00106">
    <property type="entry name" value="adh_short"/>
    <property type="match status" value="1"/>
</dbReference>
<evidence type="ECO:0000256" key="1">
    <source>
        <dbReference type="ARBA" id="ARBA00006484"/>
    </source>
</evidence>
<evidence type="ECO:0000313" key="6">
    <source>
        <dbReference type="Proteomes" id="UP000215199"/>
    </source>
</evidence>
<protein>
    <submittedName>
        <fullName evidence="5">Oxidoreductase</fullName>
    </submittedName>
</protein>
<dbReference type="Gene3D" id="3.40.50.720">
    <property type="entry name" value="NAD(P)-binding Rossmann-like Domain"/>
    <property type="match status" value="1"/>
</dbReference>
<evidence type="ECO:0000256" key="2">
    <source>
        <dbReference type="ARBA" id="ARBA00023002"/>
    </source>
</evidence>
<name>A0A229SZI9_9PSEU</name>
<dbReference type="AlphaFoldDB" id="A0A229SZI9"/>
<dbReference type="SUPFAM" id="SSF51735">
    <property type="entry name" value="NAD(P)-binding Rossmann-fold domains"/>
    <property type="match status" value="1"/>
</dbReference>
<dbReference type="PANTHER" id="PTHR42760:SF133">
    <property type="entry name" value="3-OXOACYL-[ACYL-CARRIER-PROTEIN] REDUCTASE"/>
    <property type="match status" value="1"/>
</dbReference>
<dbReference type="OrthoDB" id="3637977at2"/>
<dbReference type="GO" id="GO:0048038">
    <property type="term" value="F:quinone binding"/>
    <property type="evidence" value="ECO:0007669"/>
    <property type="project" value="TreeGrafter"/>
</dbReference>
<proteinExistence type="inferred from homology"/>
<dbReference type="SMART" id="SM00822">
    <property type="entry name" value="PKS_KR"/>
    <property type="match status" value="1"/>
</dbReference>
<dbReference type="EMBL" id="NMUL01000030">
    <property type="protein sequence ID" value="OXM64203.1"/>
    <property type="molecule type" value="Genomic_DNA"/>
</dbReference>
<dbReference type="PROSITE" id="PS00061">
    <property type="entry name" value="ADH_SHORT"/>
    <property type="match status" value="1"/>
</dbReference>
<dbReference type="PANTHER" id="PTHR42760">
    <property type="entry name" value="SHORT-CHAIN DEHYDROGENASES/REDUCTASES FAMILY MEMBER"/>
    <property type="match status" value="1"/>
</dbReference>
<comment type="similarity">
    <text evidence="1 3">Belongs to the short-chain dehydrogenases/reductases (SDR) family.</text>
</comment>
<reference evidence="6" key="1">
    <citation type="submission" date="2017-07" db="EMBL/GenBank/DDBJ databases">
        <title>Comparative genome mining reveals phylogenetic distribution patterns of secondary metabolites in Amycolatopsis.</title>
        <authorList>
            <person name="Adamek M."/>
            <person name="Alanjary M."/>
            <person name="Sales-Ortells H."/>
            <person name="Goodfellow M."/>
            <person name="Bull A.T."/>
            <person name="Kalinowski J."/>
            <person name="Ziemert N."/>
        </authorList>
    </citation>
    <scope>NUCLEOTIDE SEQUENCE [LARGE SCALE GENOMIC DNA]</scope>
    <source>
        <strain evidence="6">H5</strain>
    </source>
</reference>
<evidence type="ECO:0000259" key="4">
    <source>
        <dbReference type="SMART" id="SM00822"/>
    </source>
</evidence>
<dbReference type="Proteomes" id="UP000215199">
    <property type="component" value="Unassembled WGS sequence"/>
</dbReference>
<dbReference type="FunFam" id="3.40.50.720:FF:000084">
    <property type="entry name" value="Short-chain dehydrogenase reductase"/>
    <property type="match status" value="1"/>
</dbReference>
<dbReference type="InterPro" id="IPR057326">
    <property type="entry name" value="KR_dom"/>
</dbReference>
<dbReference type="GO" id="GO:0016616">
    <property type="term" value="F:oxidoreductase activity, acting on the CH-OH group of donors, NAD or NADP as acceptor"/>
    <property type="evidence" value="ECO:0007669"/>
    <property type="project" value="TreeGrafter"/>
</dbReference>
<dbReference type="PRINTS" id="PR00080">
    <property type="entry name" value="SDRFAMILY"/>
</dbReference>
<dbReference type="GO" id="GO:0006633">
    <property type="term" value="P:fatty acid biosynthetic process"/>
    <property type="evidence" value="ECO:0007669"/>
    <property type="project" value="TreeGrafter"/>
</dbReference>
<organism evidence="5 6">
    <name type="scientific">Amycolatopsis vastitatis</name>
    <dbReference type="NCBI Taxonomy" id="1905142"/>
    <lineage>
        <taxon>Bacteria</taxon>
        <taxon>Bacillati</taxon>
        <taxon>Actinomycetota</taxon>
        <taxon>Actinomycetes</taxon>
        <taxon>Pseudonocardiales</taxon>
        <taxon>Pseudonocardiaceae</taxon>
        <taxon>Amycolatopsis</taxon>
    </lineage>
</organism>
<accession>A0A229SZI9</accession>
<dbReference type="InterPro" id="IPR036291">
    <property type="entry name" value="NAD(P)-bd_dom_sf"/>
</dbReference>
<dbReference type="PRINTS" id="PR00081">
    <property type="entry name" value="GDHRDH"/>
</dbReference>
<comment type="caution">
    <text evidence="5">The sequence shown here is derived from an EMBL/GenBank/DDBJ whole genome shotgun (WGS) entry which is preliminary data.</text>
</comment>
<feature type="domain" description="Ketoreductase" evidence="4">
    <location>
        <begin position="12"/>
        <end position="204"/>
    </location>
</feature>
<gene>
    <name evidence="5" type="ORF">CF165_28125</name>
</gene>
<dbReference type="RefSeq" id="WP_093950573.1">
    <property type="nucleotide sequence ID" value="NZ_NMUL01000030.1"/>
</dbReference>
<dbReference type="InterPro" id="IPR002347">
    <property type="entry name" value="SDR_fam"/>
</dbReference>
<dbReference type="InterPro" id="IPR020904">
    <property type="entry name" value="Sc_DH/Rdtase_CS"/>
</dbReference>